<keyword evidence="4" id="KW-1015">Disulfide bond</keyword>
<feature type="domain" description="Chitin-binding type-2" evidence="7">
    <location>
        <begin position="317"/>
        <end position="379"/>
    </location>
</feature>
<dbReference type="InterPro" id="IPR036508">
    <property type="entry name" value="Chitin-bd_dom_sf"/>
</dbReference>
<feature type="domain" description="Chitin-binding type-2" evidence="7">
    <location>
        <begin position="932"/>
        <end position="994"/>
    </location>
</feature>
<feature type="region of interest" description="Disordered" evidence="6">
    <location>
        <begin position="84"/>
        <end position="194"/>
    </location>
</feature>
<feature type="domain" description="Chitin-binding type-2" evidence="7">
    <location>
        <begin position="14"/>
        <end position="76"/>
    </location>
</feature>
<feature type="compositionally biased region" description="Polar residues" evidence="6">
    <location>
        <begin position="507"/>
        <end position="542"/>
    </location>
</feature>
<feature type="compositionally biased region" description="Low complexity" evidence="6">
    <location>
        <begin position="434"/>
        <end position="445"/>
    </location>
</feature>
<dbReference type="InterPro" id="IPR002557">
    <property type="entry name" value="Chitin-bd_dom"/>
</dbReference>
<feature type="compositionally biased region" description="Polar residues" evidence="6">
    <location>
        <begin position="706"/>
        <end position="716"/>
    </location>
</feature>
<keyword evidence="5" id="KW-0325">Glycoprotein</keyword>
<feature type="compositionally biased region" description="Low complexity" evidence="6">
    <location>
        <begin position="868"/>
        <end position="893"/>
    </location>
</feature>
<feature type="compositionally biased region" description="Polar residues" evidence="6">
    <location>
        <begin position="796"/>
        <end position="807"/>
    </location>
</feature>
<feature type="compositionally biased region" description="Low complexity" evidence="6">
    <location>
        <begin position="808"/>
        <end position="839"/>
    </location>
</feature>
<feature type="region of interest" description="Disordered" evidence="6">
    <location>
        <begin position="769"/>
        <end position="931"/>
    </location>
</feature>
<feature type="compositionally biased region" description="Low complexity" evidence="6">
    <location>
        <begin position="900"/>
        <end position="913"/>
    </location>
</feature>
<evidence type="ECO:0000313" key="8">
    <source>
        <dbReference type="Proteomes" id="UP000694941"/>
    </source>
</evidence>
<feature type="compositionally biased region" description="Polar residues" evidence="6">
    <location>
        <begin position="164"/>
        <end position="175"/>
    </location>
</feature>
<feature type="domain" description="Chitin-binding type-2" evidence="7">
    <location>
        <begin position="547"/>
        <end position="609"/>
    </location>
</feature>
<name>A0ABM1BIU6_LIMPO</name>
<feature type="compositionally biased region" description="Polar residues" evidence="6">
    <location>
        <begin position="840"/>
        <end position="867"/>
    </location>
</feature>
<feature type="compositionally biased region" description="Basic and acidic residues" evidence="6">
    <location>
        <begin position="472"/>
        <end position="506"/>
    </location>
</feature>
<dbReference type="GeneID" id="106467085"/>
<reference evidence="9" key="1">
    <citation type="submission" date="2025-08" db="UniProtKB">
        <authorList>
            <consortium name="RefSeq"/>
        </authorList>
    </citation>
    <scope>IDENTIFICATION</scope>
    <source>
        <tissue evidence="9">Muscle</tissue>
    </source>
</reference>
<feature type="compositionally biased region" description="Polar residues" evidence="6">
    <location>
        <begin position="604"/>
        <end position="614"/>
    </location>
</feature>
<dbReference type="Pfam" id="PF01607">
    <property type="entry name" value="CBM_14"/>
    <property type="match status" value="7"/>
</dbReference>
<feature type="compositionally biased region" description="Polar residues" evidence="6">
    <location>
        <begin position="379"/>
        <end position="391"/>
    </location>
</feature>
<evidence type="ECO:0000256" key="4">
    <source>
        <dbReference type="ARBA" id="ARBA00023157"/>
    </source>
</evidence>
<feature type="compositionally biased region" description="Polar residues" evidence="6">
    <location>
        <begin position="769"/>
        <end position="779"/>
    </location>
</feature>
<feature type="region of interest" description="Disordered" evidence="6">
    <location>
        <begin position="431"/>
        <end position="542"/>
    </location>
</feature>
<keyword evidence="1" id="KW-0147">Chitin-binding</keyword>
<evidence type="ECO:0000256" key="6">
    <source>
        <dbReference type="SAM" id="MobiDB-lite"/>
    </source>
</evidence>
<dbReference type="PROSITE" id="PS50940">
    <property type="entry name" value="CHIT_BIND_II"/>
    <property type="match status" value="7"/>
</dbReference>
<dbReference type="InterPro" id="IPR051940">
    <property type="entry name" value="Chitin_bind-dev_reg"/>
</dbReference>
<dbReference type="SMART" id="SM00494">
    <property type="entry name" value="ChtBD2"/>
    <property type="match status" value="7"/>
</dbReference>
<feature type="compositionally biased region" description="Low complexity" evidence="6">
    <location>
        <begin position="103"/>
        <end position="114"/>
    </location>
</feature>
<evidence type="ECO:0000256" key="1">
    <source>
        <dbReference type="ARBA" id="ARBA00022669"/>
    </source>
</evidence>
<feature type="compositionally biased region" description="Polar residues" evidence="6">
    <location>
        <begin position="460"/>
        <end position="471"/>
    </location>
</feature>
<organism evidence="8 9">
    <name type="scientific">Limulus polyphemus</name>
    <name type="common">Atlantic horseshoe crab</name>
    <dbReference type="NCBI Taxonomy" id="6850"/>
    <lineage>
        <taxon>Eukaryota</taxon>
        <taxon>Metazoa</taxon>
        <taxon>Ecdysozoa</taxon>
        <taxon>Arthropoda</taxon>
        <taxon>Chelicerata</taxon>
        <taxon>Merostomata</taxon>
        <taxon>Xiphosura</taxon>
        <taxon>Limulidae</taxon>
        <taxon>Limulus</taxon>
    </lineage>
</organism>
<accession>A0ABM1BIU6</accession>
<gene>
    <name evidence="9" type="primary">LOC106467085</name>
</gene>
<feature type="domain" description="Chitin-binding type-2" evidence="7">
    <location>
        <begin position="1079"/>
        <end position="1138"/>
    </location>
</feature>
<feature type="compositionally biased region" description="Polar residues" evidence="6">
    <location>
        <begin position="183"/>
        <end position="194"/>
    </location>
</feature>
<dbReference type="PANTHER" id="PTHR23301:SF0">
    <property type="entry name" value="CHITIN-BINDING TYPE-2 DOMAIN-CONTAINING PROTEIN-RELATED"/>
    <property type="match status" value="1"/>
</dbReference>
<evidence type="ECO:0000256" key="2">
    <source>
        <dbReference type="ARBA" id="ARBA00022729"/>
    </source>
</evidence>
<evidence type="ECO:0000256" key="5">
    <source>
        <dbReference type="ARBA" id="ARBA00023180"/>
    </source>
</evidence>
<dbReference type="RefSeq" id="XP_013782857.1">
    <property type="nucleotide sequence ID" value="XM_013927403.1"/>
</dbReference>
<dbReference type="Gene3D" id="2.170.140.10">
    <property type="entry name" value="Chitin binding domain"/>
    <property type="match status" value="7"/>
</dbReference>
<feature type="compositionally biased region" description="Polar residues" evidence="6">
    <location>
        <begin position="136"/>
        <end position="153"/>
    </location>
</feature>
<keyword evidence="3" id="KW-0677">Repeat</keyword>
<keyword evidence="2" id="KW-0732">Signal</keyword>
<sequence>RPVELDSRLKYNTQFFCSKSGFFRDPLNCNKFYRCVDFNGDGLRFAVFKFDCPKGLVFDEEEKLCNWPSAAPPCQDVRIQDEYPIEEDTSDERNAKPQPIPVPDGGDSPVSDSDPTQEGASSPSDSDPIQDGDSPVSDSDPTQEGASSPSGSDPIQGGDPSISGGDSTQEGTSTGDDGDTIQDGLSSPDGGNSTKDAINIVCFKTGYFRHPTNCSKFYRCVNTSLEETSYYIYIFECPKDLWFDETIESCNWKSSSPSCNSEASSESQQNGDSILDSTVPEKPEAGAASYSYILKHADKNNEHSGIILSPKSPDVSELVCTHEGFFRHPTDCGKFYGCADLTGSNMTFNVFQYDCPDGFVFDQTTCFCKLPQFAPPCTSSASENATITDESQPFPPSEQGSRFVIYQFECVDELVFDETIKSCNWPHKAPPCNDPSSSKISPDSSGQKIPVSEGEKQPQGPGQRNQTSINESSKDQDSSKKDNIEATDRNDISGDYGHSTEDKSGQKESGQSENGSTVPVESNKISDSETSGPDGVTSSSQEINNNQLVCSKPGVFRHPENCSKFYMCHNLTDAEEPFAIYIFDCPNDLVFDENINSCNDPNQTLPCNNESGVSTAEDVTDSTSSYETTPSADQVTSGVGNSSQTITDSQPGATDAQQGEMDTKPGAEESLQEETDSQSEGEESPSQKEDSVQNKEDEHLAGESVGSEQTSEITTQASKCKEVGFFRNPNNCNRFYRCVKQGARLIKYDFNCPDRLVFDEIHSVCTWASQTSPCSSPRNESLSGGSTSESGSPTGDASTEDGSSTGDASTEGGSSIEGASTESESSTEGPSTESGSPTGDASTEDGSSTGDASTENGSSTGDPSTENGSSTEGASAESGTLLGGDTSSGGTTVESEDETLGSTTTLSSSGPPEENTESSLPETGGTPSREGNALCPKAGFFRNPRDCHKFYRCVDFEGNSESFVIFEFNCPDGLVFDESISVCNWPDQAPPCGVCPPVDGAENSTNGTLTEETTLPMSTTTENSTNGTLTEETTLPMSTTTENSTNGTLTEETTLPMSTTTELTQTTTRNTITVDVGSLYDCQVSGNFPFESDCIRFYRCVERESGLIGLLYRCPDGYIYDEKVALCRRKPTSFICGKDSPNSLIFRADPFILDNAILATSEFLLD</sequence>
<feature type="region of interest" description="Disordered" evidence="6">
    <location>
        <begin position="379"/>
        <end position="398"/>
    </location>
</feature>
<keyword evidence="8" id="KW-1185">Reference proteome</keyword>
<evidence type="ECO:0000256" key="3">
    <source>
        <dbReference type="ARBA" id="ARBA00022737"/>
    </source>
</evidence>
<feature type="non-terminal residue" evidence="9">
    <location>
        <position position="1"/>
    </location>
</feature>
<feature type="domain" description="Chitin-binding type-2" evidence="7">
    <location>
        <begin position="717"/>
        <end position="776"/>
    </location>
</feature>
<dbReference type="PANTHER" id="PTHR23301">
    <property type="entry name" value="CHITIN BINDING PERITROPHIN-A"/>
    <property type="match status" value="1"/>
</dbReference>
<protein>
    <submittedName>
        <fullName evidence="9">Mucin-17-like</fullName>
    </submittedName>
</protein>
<feature type="compositionally biased region" description="Basic and acidic residues" evidence="6">
    <location>
        <begin position="685"/>
        <end position="701"/>
    </location>
</feature>
<evidence type="ECO:0000313" key="9">
    <source>
        <dbReference type="RefSeq" id="XP_013782857.1"/>
    </source>
</evidence>
<feature type="compositionally biased region" description="Polar residues" evidence="6">
    <location>
        <begin position="116"/>
        <end position="127"/>
    </location>
</feature>
<feature type="domain" description="Chitin-binding type-2" evidence="7">
    <location>
        <begin position="199"/>
        <end position="261"/>
    </location>
</feature>
<feature type="compositionally biased region" description="Low complexity" evidence="6">
    <location>
        <begin position="780"/>
        <end position="795"/>
    </location>
</feature>
<dbReference type="Proteomes" id="UP000694941">
    <property type="component" value="Unplaced"/>
</dbReference>
<proteinExistence type="predicted"/>
<feature type="region of interest" description="Disordered" evidence="6">
    <location>
        <begin position="604"/>
        <end position="716"/>
    </location>
</feature>
<feature type="compositionally biased region" description="Polar residues" evidence="6">
    <location>
        <begin position="621"/>
        <end position="657"/>
    </location>
</feature>
<dbReference type="SUPFAM" id="SSF57625">
    <property type="entry name" value="Invertebrate chitin-binding proteins"/>
    <property type="match status" value="7"/>
</dbReference>
<evidence type="ECO:0000259" key="7">
    <source>
        <dbReference type="PROSITE" id="PS50940"/>
    </source>
</evidence>
<feature type="compositionally biased region" description="Acidic residues" evidence="6">
    <location>
        <begin position="670"/>
        <end position="683"/>
    </location>
</feature>